<dbReference type="SUPFAM" id="SSF52833">
    <property type="entry name" value="Thioredoxin-like"/>
    <property type="match status" value="1"/>
</dbReference>
<sequence>MRSTTSNSDRLPPTAWWPKVTLYGDLSMRPFRNAWMLEEIGLPYVHVACRPRSRIARELHPMGKVPALLVEVERCRRRERRGGEDREDDAGDEGRSDGSSFVVLESAAINTFLGDLAREIPTKSSENCNYDNDDDEDARGRRRGGRGRRYNDGDNPVIVPAHSNALVPPPATSQRARYDSLVMFVMTEIDSQSLWIHRKHSREGLSGVFGDAPEAVVEARRQFEGALDAVVGEIADASAGKNGGGCDDGDGDGDGGGYCGDVGRRSDGDDRGIVGDHGRYLLSTGFSAVDILFANCCFWAQQIGWLEREKTTDQPPNDNGRTLHYNETTTTAPKYLVPELEAYLRRCRSRPAFARANELRRMQVYEDEEGRSGFPNNSRL</sequence>
<dbReference type="Gene3D" id="3.40.30.10">
    <property type="entry name" value="Glutaredoxin"/>
    <property type="match status" value="1"/>
</dbReference>
<organism evidence="2 3">
    <name type="scientific">Stephanodiscus triporus</name>
    <dbReference type="NCBI Taxonomy" id="2934178"/>
    <lineage>
        <taxon>Eukaryota</taxon>
        <taxon>Sar</taxon>
        <taxon>Stramenopiles</taxon>
        <taxon>Ochrophyta</taxon>
        <taxon>Bacillariophyta</taxon>
        <taxon>Coscinodiscophyceae</taxon>
        <taxon>Thalassiosirophycidae</taxon>
        <taxon>Stephanodiscales</taxon>
        <taxon>Stephanodiscaceae</taxon>
        <taxon>Stephanodiscus</taxon>
    </lineage>
</organism>
<feature type="region of interest" description="Disordered" evidence="1">
    <location>
        <begin position="77"/>
        <end position="98"/>
    </location>
</feature>
<dbReference type="Proteomes" id="UP001530315">
    <property type="component" value="Unassembled WGS sequence"/>
</dbReference>
<dbReference type="AlphaFoldDB" id="A0ABD3MXL4"/>
<comment type="caution">
    <text evidence="2">The sequence shown here is derived from an EMBL/GenBank/DDBJ whole genome shotgun (WGS) entry which is preliminary data.</text>
</comment>
<dbReference type="EMBL" id="JALLAZ020001673">
    <property type="protein sequence ID" value="KAL3768594.1"/>
    <property type="molecule type" value="Genomic_DNA"/>
</dbReference>
<name>A0ABD3MXL4_9STRA</name>
<evidence type="ECO:0000256" key="1">
    <source>
        <dbReference type="SAM" id="MobiDB-lite"/>
    </source>
</evidence>
<dbReference type="PANTHER" id="PTHR44051:SF8">
    <property type="entry name" value="GLUTATHIONE S-TRANSFERASE GSTA"/>
    <property type="match status" value="1"/>
</dbReference>
<reference evidence="2 3" key="1">
    <citation type="submission" date="2024-10" db="EMBL/GenBank/DDBJ databases">
        <title>Updated reference genomes for cyclostephanoid diatoms.</title>
        <authorList>
            <person name="Roberts W.R."/>
            <person name="Alverson A.J."/>
        </authorList>
    </citation>
    <scope>NUCLEOTIDE SEQUENCE [LARGE SCALE GENOMIC DNA]</scope>
    <source>
        <strain evidence="2 3">AJA276-08</strain>
    </source>
</reference>
<gene>
    <name evidence="2" type="ORF">ACHAW5_001891</name>
</gene>
<feature type="region of interest" description="Disordered" evidence="1">
    <location>
        <begin position="123"/>
        <end position="171"/>
    </location>
</feature>
<evidence type="ECO:0008006" key="4">
    <source>
        <dbReference type="Google" id="ProtNLM"/>
    </source>
</evidence>
<proteinExistence type="predicted"/>
<evidence type="ECO:0000313" key="3">
    <source>
        <dbReference type="Proteomes" id="UP001530315"/>
    </source>
</evidence>
<evidence type="ECO:0000313" key="2">
    <source>
        <dbReference type="EMBL" id="KAL3768594.1"/>
    </source>
</evidence>
<dbReference type="PANTHER" id="PTHR44051">
    <property type="entry name" value="GLUTATHIONE S-TRANSFERASE-RELATED"/>
    <property type="match status" value="1"/>
</dbReference>
<dbReference type="InterPro" id="IPR036249">
    <property type="entry name" value="Thioredoxin-like_sf"/>
</dbReference>
<accession>A0ABD3MXL4</accession>
<protein>
    <recommendedName>
        <fullName evidence="4">GST N-terminal domain-containing protein</fullName>
    </recommendedName>
</protein>
<keyword evidence="3" id="KW-1185">Reference proteome</keyword>